<gene>
    <name evidence="2" type="ORF">PR048_025103</name>
</gene>
<dbReference type="EMBL" id="JARBHB010000010">
    <property type="protein sequence ID" value="KAJ8874260.1"/>
    <property type="molecule type" value="Genomic_DNA"/>
</dbReference>
<feature type="region of interest" description="Disordered" evidence="1">
    <location>
        <begin position="223"/>
        <end position="290"/>
    </location>
</feature>
<name>A0ABQ9GQG5_9NEOP</name>
<dbReference type="Proteomes" id="UP001159363">
    <property type="component" value="Chromosome 9"/>
</dbReference>
<proteinExistence type="predicted"/>
<keyword evidence="3" id="KW-1185">Reference proteome</keyword>
<evidence type="ECO:0000256" key="1">
    <source>
        <dbReference type="SAM" id="MobiDB-lite"/>
    </source>
</evidence>
<comment type="caution">
    <text evidence="2">The sequence shown here is derived from an EMBL/GenBank/DDBJ whole genome shotgun (WGS) entry which is preliminary data.</text>
</comment>
<accession>A0ABQ9GQG5</accession>
<protein>
    <submittedName>
        <fullName evidence="2">Uncharacterized protein</fullName>
    </submittedName>
</protein>
<evidence type="ECO:0000313" key="3">
    <source>
        <dbReference type="Proteomes" id="UP001159363"/>
    </source>
</evidence>
<evidence type="ECO:0000313" key="2">
    <source>
        <dbReference type="EMBL" id="KAJ8874260.1"/>
    </source>
</evidence>
<organism evidence="2 3">
    <name type="scientific">Dryococelus australis</name>
    <dbReference type="NCBI Taxonomy" id="614101"/>
    <lineage>
        <taxon>Eukaryota</taxon>
        <taxon>Metazoa</taxon>
        <taxon>Ecdysozoa</taxon>
        <taxon>Arthropoda</taxon>
        <taxon>Hexapoda</taxon>
        <taxon>Insecta</taxon>
        <taxon>Pterygota</taxon>
        <taxon>Neoptera</taxon>
        <taxon>Polyneoptera</taxon>
        <taxon>Phasmatodea</taxon>
        <taxon>Verophasmatodea</taxon>
        <taxon>Anareolatae</taxon>
        <taxon>Phasmatidae</taxon>
        <taxon>Eurycanthinae</taxon>
        <taxon>Dryococelus</taxon>
    </lineage>
</organism>
<reference evidence="2 3" key="1">
    <citation type="submission" date="2023-02" db="EMBL/GenBank/DDBJ databases">
        <title>LHISI_Scaffold_Assembly.</title>
        <authorList>
            <person name="Stuart O.P."/>
            <person name="Cleave R."/>
            <person name="Magrath M.J.L."/>
            <person name="Mikheyev A.S."/>
        </authorList>
    </citation>
    <scope>NUCLEOTIDE SEQUENCE [LARGE SCALE GENOMIC DNA]</scope>
    <source>
        <strain evidence="2">Daus_M_001</strain>
        <tissue evidence="2">Leg muscle</tissue>
    </source>
</reference>
<sequence length="731" mass="81405">MVSYYMRWPIPYTFLLVIGKGKCVRSEEGRGAEMGEVERWCKGVRAERREGGDGGGGGYCGEWKGGEEGLGVGGALQNCGAGGSGFDPRLAICRHRQKGFLMSLKKHFRNNVVIVEILLLQVALHVDMNVVIVCSVQHTNRSTVISAMLCLLLVISYIDIRRRVKVLLVDHREVKANIVPRHLRLGLTPDKMKIVNVNLPSLYKTYTCDNCNAWEVKMRKHSPHSFNGESREDRQSQGTPVLLKRHSLESGASVRREGWEDPSQQGREQETKTHAAPANTSTHAPQQRYHASRALHIRRSVANYLVIRGRGPCSARGEHAKTTFCTGMREQRSANERCLATHQFQSKTDKIIFCGTTLCDPDGIVMGVMESIPTTPTAAPEPRHYSVLQAVHSNCKSVATFISVCYAGDARKFKLLLQDAKWISYEASHEKAHTKKSGKSREKRESQHTSFKVKYCFVSTSCERRSLSRCSVRVYERCTGPVDFPLDITSKINNFNERHPRGFVAIPLSTIPRVEQWISARLTSPLPAIQFVPKMFYRVEVGALGGLVQSANIIVGSTSPDTLPDLARAAQVEWDLLPEEHINTSIASMPRRVKPPSHCQMFPPNCFQQRIKLPRRNALNRVVLPDTGGNCTIVRLWRVTALPGALSSFLTFKAPCNLDFRPEIKYQPQVVEDVFTASGEVDDVGRGSCARSLNAVLKTLASVSSVARLPMRAEYFCNSLYTAGSLVVTIS</sequence>